<organism evidence="4 5">
    <name type="scientific">Pisolithus microcarpus 441</name>
    <dbReference type="NCBI Taxonomy" id="765257"/>
    <lineage>
        <taxon>Eukaryota</taxon>
        <taxon>Fungi</taxon>
        <taxon>Dikarya</taxon>
        <taxon>Basidiomycota</taxon>
        <taxon>Agaricomycotina</taxon>
        <taxon>Agaricomycetes</taxon>
        <taxon>Agaricomycetidae</taxon>
        <taxon>Boletales</taxon>
        <taxon>Sclerodermatineae</taxon>
        <taxon>Pisolithaceae</taxon>
        <taxon>Pisolithus</taxon>
    </lineage>
</organism>
<proteinExistence type="predicted"/>
<dbReference type="HOGENOM" id="CLU_018552_11_2_1"/>
<comment type="cofactor">
    <cofactor evidence="1">
        <name>a divalent metal cation</name>
        <dbReference type="ChEBI" id="CHEBI:60240"/>
    </cofactor>
</comment>
<protein>
    <recommendedName>
        <fullName evidence="3">DDE Tnp4 domain-containing protein</fullName>
    </recommendedName>
</protein>
<dbReference type="Proteomes" id="UP000054018">
    <property type="component" value="Unassembled WGS sequence"/>
</dbReference>
<name>A0A0C9Z1P9_9AGAM</name>
<evidence type="ECO:0000313" key="4">
    <source>
        <dbReference type="EMBL" id="KIK13888.1"/>
    </source>
</evidence>
<dbReference type="OrthoDB" id="2649667at2759"/>
<dbReference type="GO" id="GO:0046872">
    <property type="term" value="F:metal ion binding"/>
    <property type="evidence" value="ECO:0007669"/>
    <property type="project" value="UniProtKB-KW"/>
</dbReference>
<reference evidence="5" key="2">
    <citation type="submission" date="2015-01" db="EMBL/GenBank/DDBJ databases">
        <title>Evolutionary Origins and Diversification of the Mycorrhizal Mutualists.</title>
        <authorList>
            <consortium name="DOE Joint Genome Institute"/>
            <consortium name="Mycorrhizal Genomics Consortium"/>
            <person name="Kohler A."/>
            <person name="Kuo A."/>
            <person name="Nagy L.G."/>
            <person name="Floudas D."/>
            <person name="Copeland A."/>
            <person name="Barry K.W."/>
            <person name="Cichocki N."/>
            <person name="Veneault-Fourrey C."/>
            <person name="LaButti K."/>
            <person name="Lindquist E.A."/>
            <person name="Lipzen A."/>
            <person name="Lundell T."/>
            <person name="Morin E."/>
            <person name="Murat C."/>
            <person name="Riley R."/>
            <person name="Ohm R."/>
            <person name="Sun H."/>
            <person name="Tunlid A."/>
            <person name="Henrissat B."/>
            <person name="Grigoriev I.V."/>
            <person name="Hibbett D.S."/>
            <person name="Martin F."/>
        </authorList>
    </citation>
    <scope>NUCLEOTIDE SEQUENCE [LARGE SCALE GENOMIC DNA]</scope>
    <source>
        <strain evidence="5">441</strain>
    </source>
</reference>
<evidence type="ECO:0000256" key="2">
    <source>
        <dbReference type="ARBA" id="ARBA00022723"/>
    </source>
</evidence>
<accession>A0A0C9Z1P9</accession>
<evidence type="ECO:0000256" key="1">
    <source>
        <dbReference type="ARBA" id="ARBA00001968"/>
    </source>
</evidence>
<dbReference type="InterPro" id="IPR027806">
    <property type="entry name" value="HARBI1_dom"/>
</dbReference>
<sequence>MKVIILPHNLRIVDYVIGVPSSLHDSNVFSHTRIYRHLETFLGADEWIWADLAYPSLPWCMVPFK</sequence>
<keyword evidence="5" id="KW-1185">Reference proteome</keyword>
<evidence type="ECO:0000313" key="5">
    <source>
        <dbReference type="Proteomes" id="UP000054018"/>
    </source>
</evidence>
<dbReference type="AlphaFoldDB" id="A0A0C9Z1P9"/>
<evidence type="ECO:0000259" key="3">
    <source>
        <dbReference type="Pfam" id="PF13359"/>
    </source>
</evidence>
<reference evidence="4 5" key="1">
    <citation type="submission" date="2014-04" db="EMBL/GenBank/DDBJ databases">
        <authorList>
            <consortium name="DOE Joint Genome Institute"/>
            <person name="Kuo A."/>
            <person name="Kohler A."/>
            <person name="Costa M.D."/>
            <person name="Nagy L.G."/>
            <person name="Floudas D."/>
            <person name="Copeland A."/>
            <person name="Barry K.W."/>
            <person name="Cichocki N."/>
            <person name="Veneault-Fourrey C."/>
            <person name="LaButti K."/>
            <person name="Lindquist E.A."/>
            <person name="Lipzen A."/>
            <person name="Lundell T."/>
            <person name="Morin E."/>
            <person name="Murat C."/>
            <person name="Sun H."/>
            <person name="Tunlid A."/>
            <person name="Henrissat B."/>
            <person name="Grigoriev I.V."/>
            <person name="Hibbett D.S."/>
            <person name="Martin F."/>
            <person name="Nordberg H.P."/>
            <person name="Cantor M.N."/>
            <person name="Hua S.X."/>
        </authorList>
    </citation>
    <scope>NUCLEOTIDE SEQUENCE [LARGE SCALE GENOMIC DNA]</scope>
    <source>
        <strain evidence="4 5">441</strain>
    </source>
</reference>
<dbReference type="EMBL" id="KN833968">
    <property type="protein sequence ID" value="KIK13888.1"/>
    <property type="molecule type" value="Genomic_DNA"/>
</dbReference>
<gene>
    <name evidence="4" type="ORF">PISMIDRAFT_118029</name>
</gene>
<dbReference type="Pfam" id="PF13359">
    <property type="entry name" value="DDE_Tnp_4"/>
    <property type="match status" value="1"/>
</dbReference>
<feature type="domain" description="DDE Tnp4" evidence="3">
    <location>
        <begin position="4"/>
        <end position="65"/>
    </location>
</feature>
<keyword evidence="2" id="KW-0479">Metal-binding</keyword>